<keyword evidence="2" id="KW-1185">Reference proteome</keyword>
<dbReference type="RefSeq" id="WP_133328288.1">
    <property type="nucleotide sequence ID" value="NZ_SMYL01000004.1"/>
</dbReference>
<evidence type="ECO:0000313" key="1">
    <source>
        <dbReference type="EMBL" id="TDK66066.1"/>
    </source>
</evidence>
<name>A0A4R5W1L4_9BURK</name>
<protein>
    <submittedName>
        <fullName evidence="1">Uncharacterized protein</fullName>
    </submittedName>
</protein>
<comment type="caution">
    <text evidence="1">The sequence shown here is derived from an EMBL/GenBank/DDBJ whole genome shotgun (WGS) entry which is preliminary data.</text>
</comment>
<dbReference type="EMBL" id="SMYL01000004">
    <property type="protein sequence ID" value="TDK66066.1"/>
    <property type="molecule type" value="Genomic_DNA"/>
</dbReference>
<evidence type="ECO:0000313" key="2">
    <source>
        <dbReference type="Proteomes" id="UP000294829"/>
    </source>
</evidence>
<reference evidence="1 2" key="1">
    <citation type="submission" date="2019-03" db="EMBL/GenBank/DDBJ databases">
        <title>Sapientia aquatica gen. nov., sp. nov., isolated from a crater lake.</title>
        <authorList>
            <person name="Felfoldi T."/>
            <person name="Szabo A."/>
            <person name="Toth E."/>
            <person name="Schumann P."/>
            <person name="Keki Z."/>
            <person name="Marialigeti K."/>
            <person name="Mathe I."/>
        </authorList>
    </citation>
    <scope>NUCLEOTIDE SEQUENCE [LARGE SCALE GENOMIC DNA]</scope>
    <source>
        <strain evidence="1 2">SA-152</strain>
    </source>
</reference>
<dbReference type="Proteomes" id="UP000294829">
    <property type="component" value="Unassembled WGS sequence"/>
</dbReference>
<dbReference type="OrthoDB" id="1495534at2"/>
<gene>
    <name evidence="1" type="ORF">E2I14_10775</name>
</gene>
<proteinExistence type="predicted"/>
<dbReference type="AlphaFoldDB" id="A0A4R5W1L4"/>
<organism evidence="1 2">
    <name type="scientific">Sapientia aquatica</name>
    <dbReference type="NCBI Taxonomy" id="1549640"/>
    <lineage>
        <taxon>Bacteria</taxon>
        <taxon>Pseudomonadati</taxon>
        <taxon>Pseudomonadota</taxon>
        <taxon>Betaproteobacteria</taxon>
        <taxon>Burkholderiales</taxon>
        <taxon>Oxalobacteraceae</taxon>
        <taxon>Sapientia</taxon>
    </lineage>
</organism>
<sequence>MSSLTNSTTNNSCAHCTHFRNQPEYLERAIPGLSSMSSAYASVRGEDGICAKHERYLSARSSCSDFAVFAVDVLPSALPT</sequence>
<accession>A0A4R5W1L4</accession>